<comment type="caution">
    <text evidence="1">The sequence shown here is derived from an EMBL/GenBank/DDBJ whole genome shotgun (WGS) entry which is preliminary data.</text>
</comment>
<evidence type="ECO:0000313" key="1">
    <source>
        <dbReference type="EMBL" id="MDY3513343.1"/>
    </source>
</evidence>
<name>A0AAP6LL50_RIEAN</name>
<accession>A0AAP6LL50</accession>
<sequence length="268" mass="32003">MEQKFDIDKIVNYLDKYKSDLPKLYTWDAKIERLAELEVLTQKQIEEINKKKPYEKALHLKKIVGQNLKETYINDKTLFYEICLWIIRDWGGIFTANDNETIKLIESFLNKEVIEFQRIASISKVSSYLYPEKNIIYDSRVAYSLNWIILSENAGQKYFPIPKGRNSKMIAFDLNVLIRLKNISIYQPNEISDLDKKFFIKNLDKQLFIDKKIAYSELNKLIKDISEKLWKDDIEKQHNLYYTEMLLFAIADREVFLDITKKWIELTK</sequence>
<dbReference type="GeneID" id="93718964"/>
<gene>
    <name evidence="1" type="ORF">PG303_08970</name>
</gene>
<dbReference type="RefSeq" id="WP_004917700.1">
    <property type="nucleotide sequence ID" value="NZ_CP031845.1"/>
</dbReference>
<dbReference type="Proteomes" id="UP001284033">
    <property type="component" value="Unassembled WGS sequence"/>
</dbReference>
<protein>
    <submittedName>
        <fullName evidence="1">Uncharacterized protein</fullName>
    </submittedName>
</protein>
<organism evidence="1 2">
    <name type="scientific">Riemerella anatipestifer</name>
    <name type="common">Moraxella anatipestifer</name>
    <dbReference type="NCBI Taxonomy" id="34085"/>
    <lineage>
        <taxon>Bacteria</taxon>
        <taxon>Pseudomonadati</taxon>
        <taxon>Bacteroidota</taxon>
        <taxon>Flavobacteriia</taxon>
        <taxon>Flavobacteriales</taxon>
        <taxon>Weeksellaceae</taxon>
        <taxon>Riemerella</taxon>
    </lineage>
</organism>
<proteinExistence type="predicted"/>
<dbReference type="EMBL" id="JAQZHK010000008">
    <property type="protein sequence ID" value="MDY3513343.1"/>
    <property type="molecule type" value="Genomic_DNA"/>
</dbReference>
<evidence type="ECO:0000313" key="2">
    <source>
        <dbReference type="Proteomes" id="UP001284033"/>
    </source>
</evidence>
<reference evidence="1" key="1">
    <citation type="submission" date="2023-01" db="EMBL/GenBank/DDBJ databases">
        <title>Genome-based studies on antimicrobial resistance profiles of Riemerella anatipestifer in China, 1994 to 2021.</title>
        <authorList>
            <person name="Yang Z."/>
            <person name="Zhu D."/>
        </authorList>
    </citation>
    <scope>NUCLEOTIDE SEQUENCE</scope>
    <source>
        <strain evidence="1">RCAD1218</strain>
    </source>
</reference>
<dbReference type="AlphaFoldDB" id="A0AAP6LL50"/>